<dbReference type="PROSITE" id="PS51450">
    <property type="entry name" value="LRR"/>
    <property type="match status" value="3"/>
</dbReference>
<evidence type="ECO:0000256" key="6">
    <source>
        <dbReference type="ARBA" id="ARBA00023054"/>
    </source>
</evidence>
<evidence type="ECO:0000256" key="10">
    <source>
        <dbReference type="ARBA" id="ARBA00071477"/>
    </source>
</evidence>
<dbReference type="SUPFAM" id="SSF52058">
    <property type="entry name" value="L domain-like"/>
    <property type="match status" value="1"/>
</dbReference>
<dbReference type="CTD" id="10233"/>
<evidence type="ECO:0000256" key="11">
    <source>
        <dbReference type="SAM" id="MobiDB-lite"/>
    </source>
</evidence>
<dbReference type="Pfam" id="PF00560">
    <property type="entry name" value="LRR_1"/>
    <property type="match status" value="1"/>
</dbReference>
<dbReference type="Proteomes" id="UP000192220">
    <property type="component" value="Unplaced"/>
</dbReference>
<feature type="compositionally biased region" description="Acidic residues" evidence="11">
    <location>
        <begin position="1"/>
        <end position="11"/>
    </location>
</feature>
<evidence type="ECO:0000256" key="9">
    <source>
        <dbReference type="ARBA" id="ARBA00023273"/>
    </source>
</evidence>
<keyword evidence="2" id="KW-0963">Cytoplasm</keyword>
<keyword evidence="6" id="KW-0175">Coiled coil</keyword>
<dbReference type="PANTHER" id="PTHR46652">
    <property type="entry name" value="LEUCINE-RICH REPEAT AND IQ DOMAIN-CONTAINING PROTEIN 1-RELATED"/>
    <property type="match status" value="1"/>
</dbReference>
<evidence type="ECO:0000256" key="7">
    <source>
        <dbReference type="ARBA" id="ARBA00023069"/>
    </source>
</evidence>
<dbReference type="InterPro" id="IPR032675">
    <property type="entry name" value="LRR_dom_sf"/>
</dbReference>
<evidence type="ECO:0000256" key="3">
    <source>
        <dbReference type="ARBA" id="ARBA00022614"/>
    </source>
</evidence>
<dbReference type="KEGG" id="alim:106524038"/>
<dbReference type="PANTHER" id="PTHR46652:SF8">
    <property type="entry name" value="LEUCINE RICH REPEAT CONTAINING 23"/>
    <property type="match status" value="1"/>
</dbReference>
<keyword evidence="9" id="KW-0966">Cell projection</keyword>
<sequence>MSDVEDDEDAREDLSDVEKDEDLSDVEEAHSSKDEGESEKIALHLTKETICEGLSLLCRTGNRLGHAFIRLDLNNKGLDNIVAISSYVHIRFLDLSHNYITDLSPLATLNHLLWLKVDNNAVASFKGQPFSELPYLQWLSIATNRLTDLDGLSGPALESLILTGNTIQQLSGFQKSHFANLVTLELREAHLDTTNGINLPNLRKLYLAKNVINRLEGLEKLERLTILHLRDNQLESLDGLSPNMKCLQYLNVRGNLIKDGKALQSLGHVSQTLRGLVLSENLLVAISDYRLSVLMILPQLERLDKEPVSPEERNEVRRMIRELDEEEIPEP</sequence>
<dbReference type="GeneID" id="106524038"/>
<dbReference type="InterPro" id="IPR050836">
    <property type="entry name" value="SDS22/Internalin_LRR"/>
</dbReference>
<keyword evidence="12" id="KW-1185">Reference proteome</keyword>
<keyword evidence="5" id="KW-0282">Flagellum</keyword>
<dbReference type="AlphaFoldDB" id="A0A2I4BZF1"/>
<feature type="compositionally biased region" description="Basic and acidic residues" evidence="11">
    <location>
        <begin position="307"/>
        <end position="322"/>
    </location>
</feature>
<dbReference type="Gene3D" id="3.80.10.10">
    <property type="entry name" value="Ribonuclease Inhibitor"/>
    <property type="match status" value="2"/>
</dbReference>
<proteinExistence type="predicted"/>
<organism evidence="12 13">
    <name type="scientific">Austrofundulus limnaeus</name>
    <name type="common">Annual killifish</name>
    <dbReference type="NCBI Taxonomy" id="52670"/>
    <lineage>
        <taxon>Eukaryota</taxon>
        <taxon>Metazoa</taxon>
        <taxon>Chordata</taxon>
        <taxon>Craniata</taxon>
        <taxon>Vertebrata</taxon>
        <taxon>Euteleostomi</taxon>
        <taxon>Actinopterygii</taxon>
        <taxon>Neopterygii</taxon>
        <taxon>Teleostei</taxon>
        <taxon>Neoteleostei</taxon>
        <taxon>Acanthomorphata</taxon>
        <taxon>Ovalentaria</taxon>
        <taxon>Atherinomorphae</taxon>
        <taxon>Cyprinodontiformes</taxon>
        <taxon>Rivulidae</taxon>
        <taxon>Austrofundulus</taxon>
    </lineage>
</organism>
<dbReference type="FunFam" id="3.80.10.10:FF:001051">
    <property type="entry name" value="Leucine-rich repeat-containing 23"/>
    <property type="match status" value="1"/>
</dbReference>
<dbReference type="STRING" id="52670.A0A2I4BZF1"/>
<name>A0A2I4BZF1_AUSLI</name>
<evidence type="ECO:0000256" key="2">
    <source>
        <dbReference type="ARBA" id="ARBA00022490"/>
    </source>
</evidence>
<evidence type="ECO:0000256" key="5">
    <source>
        <dbReference type="ARBA" id="ARBA00022846"/>
    </source>
</evidence>
<protein>
    <recommendedName>
        <fullName evidence="10">Leucine-rich repeat-containing protein 23</fullName>
    </recommendedName>
</protein>
<evidence type="ECO:0000256" key="1">
    <source>
        <dbReference type="ARBA" id="ARBA00004611"/>
    </source>
</evidence>
<evidence type="ECO:0000256" key="8">
    <source>
        <dbReference type="ARBA" id="ARBA00023212"/>
    </source>
</evidence>
<keyword evidence="3" id="KW-0433">Leucine-rich repeat</keyword>
<dbReference type="InParanoid" id="A0A2I4BZF1"/>
<comment type="subcellular location">
    <subcellularLocation>
        <location evidence="1">Cytoplasm</location>
        <location evidence="1">Cytoskeleton</location>
        <location evidence="1">Flagellum axoneme</location>
    </subcellularLocation>
</comment>
<dbReference type="Pfam" id="PF12799">
    <property type="entry name" value="LRR_4"/>
    <property type="match status" value="1"/>
</dbReference>
<gene>
    <name evidence="13" type="primary">lrrc23</name>
</gene>
<keyword evidence="8" id="KW-0206">Cytoskeleton</keyword>
<feature type="region of interest" description="Disordered" evidence="11">
    <location>
        <begin position="1"/>
        <end position="38"/>
    </location>
</feature>
<dbReference type="OrthoDB" id="271226at2759"/>
<dbReference type="RefSeq" id="XP_013873125.1">
    <property type="nucleotide sequence ID" value="XM_014017671.1"/>
</dbReference>
<keyword evidence="4" id="KW-0677">Repeat</keyword>
<dbReference type="InterPro" id="IPR001611">
    <property type="entry name" value="Leu-rich_rpt"/>
</dbReference>
<reference evidence="13" key="1">
    <citation type="submission" date="2025-08" db="UniProtKB">
        <authorList>
            <consortium name="RefSeq"/>
        </authorList>
    </citation>
    <scope>IDENTIFICATION</scope>
</reference>
<evidence type="ECO:0000313" key="12">
    <source>
        <dbReference type="Proteomes" id="UP000192220"/>
    </source>
</evidence>
<feature type="region of interest" description="Disordered" evidence="11">
    <location>
        <begin position="307"/>
        <end position="331"/>
    </location>
</feature>
<accession>A0A2I4BZF1</accession>
<keyword evidence="7" id="KW-0969">Cilium</keyword>
<evidence type="ECO:0000313" key="13">
    <source>
        <dbReference type="RefSeq" id="XP_013873125.1"/>
    </source>
</evidence>
<evidence type="ECO:0000256" key="4">
    <source>
        <dbReference type="ARBA" id="ARBA00022737"/>
    </source>
</evidence>
<feature type="compositionally biased region" description="Basic and acidic residues" evidence="11">
    <location>
        <begin position="27"/>
        <end position="38"/>
    </location>
</feature>
<dbReference type="InterPro" id="IPR025875">
    <property type="entry name" value="Leu-rich_rpt_4"/>
</dbReference>
<dbReference type="SMART" id="SM00365">
    <property type="entry name" value="LRR_SD22"/>
    <property type="match status" value="5"/>
</dbReference>